<sequence>MTKRTRNDIKRRTRDGIDRRTYLLAVAGGVGAIGGVSAASLGGENDGSRSKAVVRPSEFVLEQDDTCVPLGVVTSDLPIETFYDYRSSDTDPEGWYSAYGPATDLEQAENSVLYLYHGPKGRSLVFMHGKRGSDGGGSVTFHITGLPADGEWAVTDDQYDASTNYDTFSKSDDGWTVDWTWAGDSHHGGGADGGAFRGITRDDVVTIDPAFNDDARLYRQHVNRNYVGPVENWNALAADSDGHRWASLDMETPVVIRSGQCGGNDGSATTTSTTTATEPRTTRGGSRTEETTSATGRTTTGSGGDPTVTDGTTPLTSTATEGAASGPEDGTTSNGQAGFGILAGVAGFLGIFGASRYFERDSSD</sequence>
<evidence type="ECO:0000313" key="6">
    <source>
        <dbReference type="Proteomes" id="UP000184203"/>
    </source>
</evidence>
<feature type="transmembrane region" description="Helical" evidence="2">
    <location>
        <begin position="21"/>
        <end position="41"/>
    </location>
</feature>
<gene>
    <name evidence="4" type="ORF">SAMN05444342_0568</name>
    <name evidence="3" type="ORF">ZOD2009_08439</name>
</gene>
<reference evidence="6" key="2">
    <citation type="submission" date="2016-11" db="EMBL/GenBank/DDBJ databases">
        <authorList>
            <person name="Varghese N."/>
            <person name="Submissions S."/>
        </authorList>
    </citation>
    <scope>NUCLEOTIDE SEQUENCE [LARGE SCALE GENOMIC DNA]</scope>
    <source>
        <strain evidence="6">DX253</strain>
    </source>
</reference>
<evidence type="ECO:0000256" key="1">
    <source>
        <dbReference type="SAM" id="MobiDB-lite"/>
    </source>
</evidence>
<evidence type="ECO:0008006" key="7">
    <source>
        <dbReference type="Google" id="ProtNLM"/>
    </source>
</evidence>
<dbReference type="PATRIC" id="fig|797209.4.peg.1688"/>
<accession>E7QSB5</accession>
<dbReference type="STRING" id="797209.GCA_000376445_00370"/>
<reference evidence="3 5" key="1">
    <citation type="journal article" date="2014" name="ISME J.">
        <title>Trehalose/2-sulfotrehalose biosynthesis and glycine-betaine uptake are widely spread mechanisms for osmoadaptation in the Halobacteriales.</title>
        <authorList>
            <person name="Youssef N.H."/>
            <person name="Savage-Ashlock K.N."/>
            <person name="McCully A.L."/>
            <person name="Luedtke B."/>
            <person name="Shaw E.I."/>
            <person name="Hoff W.D."/>
            <person name="Elshahed M.S."/>
        </authorList>
    </citation>
    <scope>NUCLEOTIDE SEQUENCE [LARGE SCALE GENOMIC DNA]</scope>
    <source>
        <strain evidence="3 5">DX253</strain>
    </source>
</reference>
<reference evidence="4" key="3">
    <citation type="submission" date="2016-11" db="EMBL/GenBank/DDBJ databases">
        <authorList>
            <person name="Jaros S."/>
            <person name="Januszkiewicz K."/>
            <person name="Wedrychowicz H."/>
        </authorList>
    </citation>
    <scope>NUCLEOTIDE SEQUENCE [LARGE SCALE GENOMIC DNA]</scope>
    <source>
        <strain evidence="4">DX253</strain>
    </source>
</reference>
<keyword evidence="6" id="KW-1185">Reference proteome</keyword>
<keyword evidence="2" id="KW-0812">Transmembrane</keyword>
<dbReference type="OrthoDB" id="3327at2157"/>
<keyword evidence="2" id="KW-1133">Transmembrane helix</keyword>
<evidence type="ECO:0000313" key="3">
    <source>
        <dbReference type="EMBL" id="EFW92884.1"/>
    </source>
</evidence>
<evidence type="ECO:0000256" key="2">
    <source>
        <dbReference type="SAM" id="Phobius"/>
    </source>
</evidence>
<dbReference type="EMBL" id="AEMG01000006">
    <property type="protein sequence ID" value="EFW92884.1"/>
    <property type="molecule type" value="Genomic_DNA"/>
</dbReference>
<organism evidence="3 5">
    <name type="scientific">Haladaptatus paucihalophilus DX253</name>
    <dbReference type="NCBI Taxonomy" id="797209"/>
    <lineage>
        <taxon>Archaea</taxon>
        <taxon>Methanobacteriati</taxon>
        <taxon>Methanobacteriota</taxon>
        <taxon>Stenosarchaea group</taxon>
        <taxon>Halobacteria</taxon>
        <taxon>Halobacteriales</taxon>
        <taxon>Haladaptataceae</taxon>
        <taxon>Haladaptatus</taxon>
    </lineage>
</organism>
<feature type="compositionally biased region" description="Low complexity" evidence="1">
    <location>
        <begin position="267"/>
        <end position="318"/>
    </location>
</feature>
<protein>
    <recommendedName>
        <fullName evidence="7">Cell surface glycoprotein related protein</fullName>
    </recommendedName>
</protein>
<dbReference type="Proteomes" id="UP000003751">
    <property type="component" value="Unassembled WGS sequence"/>
</dbReference>
<dbReference type="Proteomes" id="UP000184203">
    <property type="component" value="Unassembled WGS sequence"/>
</dbReference>
<dbReference type="EMBL" id="FRAN01000001">
    <property type="protein sequence ID" value="SHK09913.1"/>
    <property type="molecule type" value="Genomic_DNA"/>
</dbReference>
<dbReference type="AlphaFoldDB" id="E7QSB5"/>
<feature type="region of interest" description="Disordered" evidence="1">
    <location>
        <begin position="258"/>
        <end position="335"/>
    </location>
</feature>
<evidence type="ECO:0000313" key="4">
    <source>
        <dbReference type="EMBL" id="SHK09913.1"/>
    </source>
</evidence>
<keyword evidence="2" id="KW-0472">Membrane</keyword>
<proteinExistence type="predicted"/>
<dbReference type="eggNOG" id="arCOG06339">
    <property type="taxonomic scope" value="Archaea"/>
</dbReference>
<dbReference type="RefSeq" id="WP_007978822.1">
    <property type="nucleotide sequence ID" value="NZ_AEMG01000006.1"/>
</dbReference>
<name>E7QSB5_HALPU</name>
<evidence type="ECO:0000313" key="5">
    <source>
        <dbReference type="Proteomes" id="UP000003751"/>
    </source>
</evidence>